<evidence type="ECO:0000256" key="6">
    <source>
        <dbReference type="ARBA" id="ARBA00023004"/>
    </source>
</evidence>
<name>A0A1V0SJE5_9VIRU</name>
<keyword evidence="5" id="KW-0560">Oxidoreductase</keyword>
<evidence type="ECO:0000256" key="8">
    <source>
        <dbReference type="ARBA" id="ARBA00025523"/>
    </source>
</evidence>
<dbReference type="InterPro" id="IPR000358">
    <property type="entry name" value="RNR_small_fam"/>
</dbReference>
<dbReference type="GO" id="GO:0009263">
    <property type="term" value="P:deoxyribonucleotide biosynthetic process"/>
    <property type="evidence" value="ECO:0007669"/>
    <property type="project" value="UniProtKB-KW"/>
</dbReference>
<evidence type="ECO:0000256" key="1">
    <source>
        <dbReference type="ARBA" id="ARBA00001962"/>
    </source>
</evidence>
<comment type="cofactor">
    <cofactor evidence="1">
        <name>Fe cation</name>
        <dbReference type="ChEBI" id="CHEBI:24875"/>
    </cofactor>
</comment>
<evidence type="ECO:0000256" key="5">
    <source>
        <dbReference type="ARBA" id="ARBA00023002"/>
    </source>
</evidence>
<keyword evidence="10" id="KW-0472">Membrane</keyword>
<evidence type="ECO:0000256" key="2">
    <source>
        <dbReference type="ARBA" id="ARBA00009303"/>
    </source>
</evidence>
<dbReference type="EMBL" id="KY684109">
    <property type="protein sequence ID" value="ARF11852.1"/>
    <property type="molecule type" value="Genomic_DNA"/>
</dbReference>
<dbReference type="SUPFAM" id="SSF47240">
    <property type="entry name" value="Ferritin-like"/>
    <property type="match status" value="1"/>
</dbReference>
<dbReference type="Gene3D" id="1.10.620.20">
    <property type="entry name" value="Ribonucleotide Reductase, subunit A"/>
    <property type="match status" value="1"/>
</dbReference>
<dbReference type="EC" id="1.17.4.1" evidence="3"/>
<keyword evidence="6" id="KW-0408">Iron</keyword>
<dbReference type="PROSITE" id="PS00368">
    <property type="entry name" value="RIBORED_SMALL"/>
    <property type="match status" value="1"/>
</dbReference>
<sequence length="349" mass="40727">MENQNTNVNVVSQTTNAAVEPILDSSKKQFTAFPIQYQDIWKLYKEQQACFWKAEEIDFSSDYNDFMTLNKDEQHFIKMILAFFAASDGIVNFNLGERFIREIQNSEILTMYRWQAMMEDIHSLVYSQMLDNLIKDNTEREFLFKAIQTVESVKMMADWAFKWIESSKTFAHRVVAFTVVEGIFFSGAFAAIFWIKKYKNKHRESGRGKPFMDGLIKSNKFISRDEGLHLKGGCEVYSLLLNKLLQDEVYAIMDEGVKIAQKFMTDALPVKLIGMSNESMSDYIEYIADRQLVMLGYKKLYNKTNPFKFMETIGLNDKTNFFETRPHEYQDAHVMNKGNKNTIVINDDF</sequence>
<keyword evidence="10" id="KW-0812">Transmembrane</keyword>
<evidence type="ECO:0000256" key="10">
    <source>
        <dbReference type="SAM" id="Phobius"/>
    </source>
</evidence>
<reference evidence="11" key="1">
    <citation type="journal article" date="2017" name="Science">
        <title>Giant viruses with an expanded complement of translation system components.</title>
        <authorList>
            <person name="Schulz F."/>
            <person name="Yutin N."/>
            <person name="Ivanova N.N."/>
            <person name="Ortega D.R."/>
            <person name="Lee T.K."/>
            <person name="Vierheilig J."/>
            <person name="Daims H."/>
            <person name="Horn M."/>
            <person name="Wagner M."/>
            <person name="Jensen G.J."/>
            <person name="Kyrpides N.C."/>
            <person name="Koonin E.V."/>
            <person name="Woyke T."/>
        </authorList>
    </citation>
    <scope>NUCLEOTIDE SEQUENCE</scope>
    <source>
        <strain evidence="11">KNV1</strain>
    </source>
</reference>
<evidence type="ECO:0000256" key="9">
    <source>
        <dbReference type="ARBA" id="ARBA00030749"/>
    </source>
</evidence>
<evidence type="ECO:0000313" key="11">
    <source>
        <dbReference type="EMBL" id="ARF11852.1"/>
    </source>
</evidence>
<feature type="transmembrane region" description="Helical" evidence="10">
    <location>
        <begin position="174"/>
        <end position="195"/>
    </location>
</feature>
<dbReference type="CDD" id="cd01049">
    <property type="entry name" value="RNRR2"/>
    <property type="match status" value="1"/>
</dbReference>
<gene>
    <name evidence="11" type="ORF">Klosneuvirus_2_288</name>
</gene>
<evidence type="ECO:0000256" key="4">
    <source>
        <dbReference type="ARBA" id="ARBA00014347"/>
    </source>
</evidence>
<organism evidence="11">
    <name type="scientific">Klosneuvirus KNV1</name>
    <dbReference type="NCBI Taxonomy" id="1977640"/>
    <lineage>
        <taxon>Viruses</taxon>
        <taxon>Varidnaviria</taxon>
        <taxon>Bamfordvirae</taxon>
        <taxon>Nucleocytoviricota</taxon>
        <taxon>Megaviricetes</taxon>
        <taxon>Imitervirales</taxon>
        <taxon>Mimiviridae</taxon>
        <taxon>Klosneuvirinae</taxon>
        <taxon>Klosneuvirus</taxon>
    </lineage>
</organism>
<dbReference type="GO" id="GO:0004748">
    <property type="term" value="F:ribonucleoside-diphosphate reductase activity, thioredoxin disulfide as acceptor"/>
    <property type="evidence" value="ECO:0007669"/>
    <property type="project" value="UniProtKB-EC"/>
</dbReference>
<proteinExistence type="inferred from homology"/>
<dbReference type="UniPathway" id="UPA00326"/>
<accession>A0A1V0SJE5</accession>
<evidence type="ECO:0000256" key="7">
    <source>
        <dbReference type="ARBA" id="ARBA00023116"/>
    </source>
</evidence>
<comment type="similarity">
    <text evidence="2">Belongs to the ribonucleoside diphosphate reductase small chain family.</text>
</comment>
<evidence type="ECO:0000256" key="3">
    <source>
        <dbReference type="ARBA" id="ARBA00012274"/>
    </source>
</evidence>
<keyword evidence="7" id="KW-0215">Deoxyribonucleotide synthesis</keyword>
<dbReference type="InterPro" id="IPR009078">
    <property type="entry name" value="Ferritin-like_SF"/>
</dbReference>
<dbReference type="InterPro" id="IPR033909">
    <property type="entry name" value="RNR_small"/>
</dbReference>
<dbReference type="InterPro" id="IPR012348">
    <property type="entry name" value="RNR-like"/>
</dbReference>
<dbReference type="Pfam" id="PF00268">
    <property type="entry name" value="Ribonuc_red_sm"/>
    <property type="match status" value="1"/>
</dbReference>
<dbReference type="InterPro" id="IPR030475">
    <property type="entry name" value="RNR_small_AS"/>
</dbReference>
<comment type="function">
    <text evidence="8">Ribonucleoside-diphosphate reductase holoenzyme provides the precursors necessary for viral DNA synthesis. Allows virus growth in non-dividing cells. Catalyzes the biosynthesis of deoxyribonucleotides from the corresponding ribonucleotides.</text>
</comment>
<dbReference type="PANTHER" id="PTHR23409:SF18">
    <property type="entry name" value="RIBONUCLEOSIDE-DIPHOSPHATE REDUCTASE SUBUNIT M2"/>
    <property type="match status" value="1"/>
</dbReference>
<protein>
    <recommendedName>
        <fullName evidence="4">Ribonucleoside-diphosphate reductase small chain</fullName>
        <ecNumber evidence="3">1.17.4.1</ecNumber>
    </recommendedName>
    <alternativeName>
        <fullName evidence="9">Ribonucleotide reductase small subunit</fullName>
    </alternativeName>
</protein>
<dbReference type="PANTHER" id="PTHR23409">
    <property type="entry name" value="RIBONUCLEOSIDE-DIPHOSPHATE REDUCTASE SMALL CHAIN"/>
    <property type="match status" value="1"/>
</dbReference>
<keyword evidence="10" id="KW-1133">Transmembrane helix</keyword>